<proteinExistence type="inferred from homology"/>
<organism evidence="5 6">
    <name type="scientific">Candidatus Magnetoglobus multicellularis str. Araruama</name>
    <dbReference type="NCBI Taxonomy" id="890399"/>
    <lineage>
        <taxon>Bacteria</taxon>
        <taxon>Pseudomonadati</taxon>
        <taxon>Thermodesulfobacteriota</taxon>
        <taxon>Desulfobacteria</taxon>
        <taxon>Desulfobacterales</taxon>
        <taxon>Desulfobacteraceae</taxon>
        <taxon>Candidatus Magnetoglobus</taxon>
    </lineage>
</organism>
<reference evidence="6" key="1">
    <citation type="submission" date="2012-11" db="EMBL/GenBank/DDBJ databases">
        <authorList>
            <person name="Lucero-Rivera Y.E."/>
            <person name="Tovar-Ramirez D."/>
        </authorList>
    </citation>
    <scope>NUCLEOTIDE SEQUENCE [LARGE SCALE GENOMIC DNA]</scope>
    <source>
        <strain evidence="6">Araruama</strain>
    </source>
</reference>
<dbReference type="Pfam" id="PF04358">
    <property type="entry name" value="DsrC"/>
    <property type="match status" value="1"/>
</dbReference>
<dbReference type="GO" id="GO:0097163">
    <property type="term" value="F:sulfur carrier activity"/>
    <property type="evidence" value="ECO:0007669"/>
    <property type="project" value="TreeGrafter"/>
</dbReference>
<protein>
    <submittedName>
        <fullName evidence="5">tRNA 2-thiouridine synthesizing protein E</fullName>
    </submittedName>
</protein>
<dbReference type="SUPFAM" id="SSF69721">
    <property type="entry name" value="DsrC, the gamma subunit of dissimilatory sulfite reductase"/>
    <property type="match status" value="1"/>
</dbReference>
<dbReference type="InterPro" id="IPR043163">
    <property type="entry name" value="DsrC-like_N"/>
</dbReference>
<gene>
    <name evidence="5" type="ORF">OMM_08067</name>
</gene>
<dbReference type="PANTHER" id="PTHR37010">
    <property type="entry name" value="SULFURTRANSFERASE TUSE"/>
    <property type="match status" value="1"/>
</dbReference>
<dbReference type="AlphaFoldDB" id="A0A1V1P9N2"/>
<dbReference type="EMBL" id="ATBP01000257">
    <property type="protein sequence ID" value="ETR71530.1"/>
    <property type="molecule type" value="Genomic_DNA"/>
</dbReference>
<comment type="similarity">
    <text evidence="2">Belongs to the DsrC/TusE family.</text>
</comment>
<evidence type="ECO:0000256" key="3">
    <source>
        <dbReference type="ARBA" id="ARBA00022490"/>
    </source>
</evidence>
<keyword evidence="3" id="KW-0963">Cytoplasm</keyword>
<dbReference type="PANTHER" id="PTHR37010:SF1">
    <property type="entry name" value="SULFURTRANSFERASE TUSE"/>
    <property type="match status" value="1"/>
</dbReference>
<accession>A0A1V1P9N2</accession>
<dbReference type="Proteomes" id="UP000189670">
    <property type="component" value="Unassembled WGS sequence"/>
</dbReference>
<evidence type="ECO:0000256" key="1">
    <source>
        <dbReference type="ARBA" id="ARBA00004496"/>
    </source>
</evidence>
<comment type="subcellular location">
    <subcellularLocation>
        <location evidence="1">Cytoplasm</location>
    </subcellularLocation>
</comment>
<evidence type="ECO:0000256" key="2">
    <source>
        <dbReference type="ARBA" id="ARBA00005718"/>
    </source>
</evidence>
<dbReference type="InterPro" id="IPR025526">
    <property type="entry name" value="DsrC-like_dom_sf"/>
</dbReference>
<dbReference type="GO" id="GO:0005737">
    <property type="term" value="C:cytoplasm"/>
    <property type="evidence" value="ECO:0007669"/>
    <property type="project" value="UniProtKB-SubCell"/>
</dbReference>
<dbReference type="InterPro" id="IPR042072">
    <property type="entry name" value="DsrC-like_C"/>
</dbReference>
<dbReference type="PIRSF" id="PIRSF006223">
    <property type="entry name" value="DsrC_TusE"/>
    <property type="match status" value="1"/>
</dbReference>
<dbReference type="InterPro" id="IPR007453">
    <property type="entry name" value="DsrC/TusE"/>
</dbReference>
<dbReference type="GO" id="GO:0002143">
    <property type="term" value="P:tRNA wobble position uridine thiolation"/>
    <property type="evidence" value="ECO:0007669"/>
    <property type="project" value="TreeGrafter"/>
</dbReference>
<dbReference type="Gene3D" id="3.30.1420.10">
    <property type="match status" value="1"/>
</dbReference>
<sequence length="106" mass="11965">MPTVEFQGKSFSIDEDGFIDNYEDGKCDEWVQYVKKEEGIDELTDEHTKVIDILREYYEKNGIAPMVRVLSKLTGFKLKHIYELFPSGPGKGACKMAGLPKPTGCV</sequence>
<name>A0A1V1P9N2_9BACT</name>
<comment type="caution">
    <text evidence="5">The sequence shown here is derived from an EMBL/GenBank/DDBJ whole genome shotgun (WGS) entry which is preliminary data.</text>
</comment>
<dbReference type="Gene3D" id="1.10.10.370">
    <property type="entry name" value="DsrC-like protein, C-terminal domain"/>
    <property type="match status" value="1"/>
</dbReference>
<feature type="active site" description="Cysteine persulfide intermediate" evidence="4">
    <location>
        <position position="105"/>
    </location>
</feature>
<evidence type="ECO:0000313" key="6">
    <source>
        <dbReference type="Proteomes" id="UP000189670"/>
    </source>
</evidence>
<dbReference type="NCBIfam" id="TIGR03342">
    <property type="entry name" value="dsrC_tusE_dsvC"/>
    <property type="match status" value="1"/>
</dbReference>
<evidence type="ECO:0000313" key="5">
    <source>
        <dbReference type="EMBL" id="ETR71530.1"/>
    </source>
</evidence>
<evidence type="ECO:0000256" key="4">
    <source>
        <dbReference type="PIRSR" id="PIRSR006223-50"/>
    </source>
</evidence>